<feature type="transmembrane region" description="Helical" evidence="2">
    <location>
        <begin position="88"/>
        <end position="106"/>
    </location>
</feature>
<proteinExistence type="predicted"/>
<reference evidence="3 4" key="1">
    <citation type="journal article" date="2014" name="Genome Announc.">
        <title>Draft genome sequences of eight enterohepatic helicobacter species isolated from both laboratory and wild rodents.</title>
        <authorList>
            <person name="Sheh A."/>
            <person name="Shen Z."/>
            <person name="Fox J.G."/>
        </authorList>
    </citation>
    <scope>NUCLEOTIDE SEQUENCE [LARGE SCALE GENOMIC DNA]</scope>
    <source>
        <strain evidence="3 4">MIT 01-6451</strain>
    </source>
</reference>
<dbReference type="PANTHER" id="PTHR36115:SF6">
    <property type="entry name" value="PROLINE-RICH ANTIGEN HOMOLOG"/>
    <property type="match status" value="1"/>
</dbReference>
<dbReference type="EMBL" id="JRMQ02000005">
    <property type="protein sequence ID" value="TLE01966.1"/>
    <property type="molecule type" value="Genomic_DNA"/>
</dbReference>
<keyword evidence="2" id="KW-0472">Membrane</keyword>
<name>A0A4U8TPG0_9HELI</name>
<organism evidence="3 4">
    <name type="scientific">Helicobacter japonicus</name>
    <dbReference type="NCBI Taxonomy" id="425400"/>
    <lineage>
        <taxon>Bacteria</taxon>
        <taxon>Pseudomonadati</taxon>
        <taxon>Campylobacterota</taxon>
        <taxon>Epsilonproteobacteria</taxon>
        <taxon>Campylobacterales</taxon>
        <taxon>Helicobacteraceae</taxon>
        <taxon>Helicobacter</taxon>
    </lineage>
</organism>
<feature type="transmembrane region" description="Helical" evidence="2">
    <location>
        <begin position="56"/>
        <end position="76"/>
    </location>
</feature>
<keyword evidence="2" id="KW-1133">Transmembrane helix</keyword>
<evidence type="ECO:0000256" key="2">
    <source>
        <dbReference type="SAM" id="Phobius"/>
    </source>
</evidence>
<gene>
    <name evidence="3" type="ORF">LS65_005240</name>
</gene>
<dbReference type="InterPro" id="IPR051791">
    <property type="entry name" value="Pra-immunoreactive"/>
</dbReference>
<feature type="compositionally biased region" description="Basic residues" evidence="1">
    <location>
        <begin position="1"/>
        <end position="14"/>
    </location>
</feature>
<dbReference type="Proteomes" id="UP000029707">
    <property type="component" value="Unassembled WGS sequence"/>
</dbReference>
<dbReference type="PANTHER" id="PTHR36115">
    <property type="entry name" value="PROLINE-RICH ANTIGEN HOMOLOG-RELATED"/>
    <property type="match status" value="1"/>
</dbReference>
<comment type="caution">
    <text evidence="3">The sequence shown here is derived from an EMBL/GenBank/DDBJ whole genome shotgun (WGS) entry which is preliminary data.</text>
</comment>
<keyword evidence="2" id="KW-0812">Transmembrane</keyword>
<evidence type="ECO:0000256" key="1">
    <source>
        <dbReference type="SAM" id="MobiDB-lite"/>
    </source>
</evidence>
<feature type="region of interest" description="Disordered" evidence="1">
    <location>
        <begin position="1"/>
        <end position="22"/>
    </location>
</feature>
<sequence>MATPTRWRKVKSANKPKQNIADSKREESQSQWIKLSEFSLKKQLHLMYASERIKAFITDMFMINMPLLYLTTYVFLDGKEAFTHNQNVIFACGIGYGVILSLFFAFTSQTPGYRYMCLKLVRYNSHQSYGDEADSKNPQFLESQVENKADSINNINKVGFIRSFVRYVVWVFGTSFLFGLLIGIFRKDGRCLHDILCKTQVVSVT</sequence>
<dbReference type="AlphaFoldDB" id="A0A4U8TPG0"/>
<feature type="transmembrane region" description="Helical" evidence="2">
    <location>
        <begin position="164"/>
        <end position="185"/>
    </location>
</feature>
<dbReference type="RefSeq" id="WP_052061001.1">
    <property type="nucleotide sequence ID" value="NZ_CAJUDB010000003.1"/>
</dbReference>
<evidence type="ECO:0000313" key="4">
    <source>
        <dbReference type="Proteomes" id="UP000029707"/>
    </source>
</evidence>
<dbReference type="OrthoDB" id="5349007at2"/>
<keyword evidence="4" id="KW-1185">Reference proteome</keyword>
<dbReference type="STRING" id="425400.LS65_01915"/>
<evidence type="ECO:0000313" key="3">
    <source>
        <dbReference type="EMBL" id="TLE01966.1"/>
    </source>
</evidence>
<protein>
    <submittedName>
        <fullName evidence="3">RDD family protein</fullName>
    </submittedName>
</protein>
<accession>A0A4U8TPG0</accession>